<keyword evidence="2" id="KW-0472">Membrane</keyword>
<feature type="compositionally biased region" description="Polar residues" evidence="1">
    <location>
        <begin position="209"/>
        <end position="224"/>
    </location>
</feature>
<keyword evidence="2" id="KW-1133">Transmembrane helix</keyword>
<accession>A0A5C6DUF3</accession>
<evidence type="ECO:0008006" key="5">
    <source>
        <dbReference type="Google" id="ProtNLM"/>
    </source>
</evidence>
<name>A0A5C6DUF3_9BACT</name>
<dbReference type="Proteomes" id="UP000315471">
    <property type="component" value="Unassembled WGS sequence"/>
</dbReference>
<comment type="caution">
    <text evidence="3">The sequence shown here is derived from an EMBL/GenBank/DDBJ whole genome shotgun (WGS) entry which is preliminary data.</text>
</comment>
<gene>
    <name evidence="3" type="ORF">Q31b_36800</name>
</gene>
<evidence type="ECO:0000313" key="4">
    <source>
        <dbReference type="Proteomes" id="UP000315471"/>
    </source>
</evidence>
<feature type="transmembrane region" description="Helical" evidence="2">
    <location>
        <begin position="351"/>
        <end position="373"/>
    </location>
</feature>
<organism evidence="3 4">
    <name type="scientific">Novipirellula aureliae</name>
    <dbReference type="NCBI Taxonomy" id="2527966"/>
    <lineage>
        <taxon>Bacteria</taxon>
        <taxon>Pseudomonadati</taxon>
        <taxon>Planctomycetota</taxon>
        <taxon>Planctomycetia</taxon>
        <taxon>Pirellulales</taxon>
        <taxon>Pirellulaceae</taxon>
        <taxon>Novipirellula</taxon>
    </lineage>
</organism>
<dbReference type="RefSeq" id="WP_146600914.1">
    <property type="nucleotide sequence ID" value="NZ_SJPY01000005.1"/>
</dbReference>
<feature type="region of interest" description="Disordered" evidence="1">
    <location>
        <begin position="183"/>
        <end position="248"/>
    </location>
</feature>
<sequence length="451" mass="50429">MIRRRHRYFIVILCCVGLVGCNRLSTDYGQSAGYMASQSLNGFGALRQTYINAGADDLDVRRLTDRVQRLDTIVWTPTYSTAIGTEVTFWFDSWLRRDKRTLVYIVPDSGSEADYWSQAIEFALPDQRLEYRRRAARSTNERIQWRLNRVPIASNGWFELEPLVERRQFDTFRGRWAKQLEAVDETDDPRATPLQSEYGIEPYRDTDRSVPQNQPANAANQGSATPIGPVGPTAPGSPNWNNTGTATPTGTEVMFMPVLMDDAGKTVIARITSKKWRDSQIIVVGGGSLLTNYAFTHPTSVRLADKIVHESLLADTSPPKVGFTSIPPAYMSVSSSKPGVPKATGMELLTVWPVSLITIHAVLLGIVVCLMLIPSLGRPKRVRYHATSHFGAHLDAVAELMNRAKGETFARSRISDYFRRVHGETTGQWIIEEPTSQEVEPKEQEANESPQ</sequence>
<proteinExistence type="predicted"/>
<keyword evidence="2" id="KW-0812">Transmembrane</keyword>
<keyword evidence="4" id="KW-1185">Reference proteome</keyword>
<evidence type="ECO:0000256" key="2">
    <source>
        <dbReference type="SAM" id="Phobius"/>
    </source>
</evidence>
<evidence type="ECO:0000256" key="1">
    <source>
        <dbReference type="SAM" id="MobiDB-lite"/>
    </source>
</evidence>
<dbReference type="PROSITE" id="PS51257">
    <property type="entry name" value="PROKAR_LIPOPROTEIN"/>
    <property type="match status" value="1"/>
</dbReference>
<dbReference type="AlphaFoldDB" id="A0A5C6DUF3"/>
<protein>
    <recommendedName>
        <fullName evidence="5">DUF4350 domain-containing protein</fullName>
    </recommendedName>
</protein>
<reference evidence="3 4" key="1">
    <citation type="submission" date="2019-02" db="EMBL/GenBank/DDBJ databases">
        <title>Deep-cultivation of Planctomycetes and their phenomic and genomic characterization uncovers novel biology.</title>
        <authorList>
            <person name="Wiegand S."/>
            <person name="Jogler M."/>
            <person name="Boedeker C."/>
            <person name="Pinto D."/>
            <person name="Vollmers J."/>
            <person name="Rivas-Marin E."/>
            <person name="Kohn T."/>
            <person name="Peeters S.H."/>
            <person name="Heuer A."/>
            <person name="Rast P."/>
            <person name="Oberbeckmann S."/>
            <person name="Bunk B."/>
            <person name="Jeske O."/>
            <person name="Meyerdierks A."/>
            <person name="Storesund J.E."/>
            <person name="Kallscheuer N."/>
            <person name="Luecker S."/>
            <person name="Lage O.M."/>
            <person name="Pohl T."/>
            <person name="Merkel B.J."/>
            <person name="Hornburger P."/>
            <person name="Mueller R.-W."/>
            <person name="Bruemmer F."/>
            <person name="Labrenz M."/>
            <person name="Spormann A.M."/>
            <person name="Op Den Camp H."/>
            <person name="Overmann J."/>
            <person name="Amann R."/>
            <person name="Jetten M.S.M."/>
            <person name="Mascher T."/>
            <person name="Medema M.H."/>
            <person name="Devos D.P."/>
            <person name="Kaster A.-K."/>
            <person name="Ovreas L."/>
            <person name="Rohde M."/>
            <person name="Galperin M.Y."/>
            <person name="Jogler C."/>
        </authorList>
    </citation>
    <scope>NUCLEOTIDE SEQUENCE [LARGE SCALE GENOMIC DNA]</scope>
    <source>
        <strain evidence="3 4">Q31b</strain>
    </source>
</reference>
<dbReference type="OrthoDB" id="258729at2"/>
<feature type="region of interest" description="Disordered" evidence="1">
    <location>
        <begin position="429"/>
        <end position="451"/>
    </location>
</feature>
<dbReference type="EMBL" id="SJPY01000005">
    <property type="protein sequence ID" value="TWU40332.1"/>
    <property type="molecule type" value="Genomic_DNA"/>
</dbReference>
<feature type="compositionally biased region" description="Polar residues" evidence="1">
    <location>
        <begin position="236"/>
        <end position="248"/>
    </location>
</feature>
<evidence type="ECO:0000313" key="3">
    <source>
        <dbReference type="EMBL" id="TWU40332.1"/>
    </source>
</evidence>